<evidence type="ECO:0000313" key="3">
    <source>
        <dbReference type="Proteomes" id="UP001412067"/>
    </source>
</evidence>
<feature type="compositionally biased region" description="Low complexity" evidence="1">
    <location>
        <begin position="70"/>
        <end position="81"/>
    </location>
</feature>
<gene>
    <name evidence="2" type="ORF">KSP40_PGU021142</name>
</gene>
<sequence length="99" mass="11538">MDIFFGMSVLHDCLSGRRNCSGMSPEDWENIRRKTEERIRGKKRLKKENAMKMARSRRATSPNRRRASRRSLTPSSPSRRSSSTEDYKAGVFLFVLTRI</sequence>
<evidence type="ECO:0000313" key="2">
    <source>
        <dbReference type="EMBL" id="KAK8964973.1"/>
    </source>
</evidence>
<dbReference type="Proteomes" id="UP001412067">
    <property type="component" value="Unassembled WGS sequence"/>
</dbReference>
<name>A0ABR2MPT7_9ASPA</name>
<organism evidence="2 3">
    <name type="scientific">Platanthera guangdongensis</name>
    <dbReference type="NCBI Taxonomy" id="2320717"/>
    <lineage>
        <taxon>Eukaryota</taxon>
        <taxon>Viridiplantae</taxon>
        <taxon>Streptophyta</taxon>
        <taxon>Embryophyta</taxon>
        <taxon>Tracheophyta</taxon>
        <taxon>Spermatophyta</taxon>
        <taxon>Magnoliopsida</taxon>
        <taxon>Liliopsida</taxon>
        <taxon>Asparagales</taxon>
        <taxon>Orchidaceae</taxon>
        <taxon>Orchidoideae</taxon>
        <taxon>Orchideae</taxon>
        <taxon>Orchidinae</taxon>
        <taxon>Platanthera</taxon>
    </lineage>
</organism>
<reference evidence="2 3" key="1">
    <citation type="journal article" date="2022" name="Nat. Plants">
        <title>Genomes of leafy and leafless Platanthera orchids illuminate the evolution of mycoheterotrophy.</title>
        <authorList>
            <person name="Li M.H."/>
            <person name="Liu K.W."/>
            <person name="Li Z."/>
            <person name="Lu H.C."/>
            <person name="Ye Q.L."/>
            <person name="Zhang D."/>
            <person name="Wang J.Y."/>
            <person name="Li Y.F."/>
            <person name="Zhong Z.M."/>
            <person name="Liu X."/>
            <person name="Yu X."/>
            <person name="Liu D.K."/>
            <person name="Tu X.D."/>
            <person name="Liu B."/>
            <person name="Hao Y."/>
            <person name="Liao X.Y."/>
            <person name="Jiang Y.T."/>
            <person name="Sun W.H."/>
            <person name="Chen J."/>
            <person name="Chen Y.Q."/>
            <person name="Ai Y."/>
            <person name="Zhai J.W."/>
            <person name="Wu S.S."/>
            <person name="Zhou Z."/>
            <person name="Hsiao Y.Y."/>
            <person name="Wu W.L."/>
            <person name="Chen Y.Y."/>
            <person name="Lin Y.F."/>
            <person name="Hsu J.L."/>
            <person name="Li C.Y."/>
            <person name="Wang Z.W."/>
            <person name="Zhao X."/>
            <person name="Zhong W.Y."/>
            <person name="Ma X.K."/>
            <person name="Ma L."/>
            <person name="Huang J."/>
            <person name="Chen G.Z."/>
            <person name="Huang M.Z."/>
            <person name="Huang L."/>
            <person name="Peng D.H."/>
            <person name="Luo Y.B."/>
            <person name="Zou S.Q."/>
            <person name="Chen S.P."/>
            <person name="Lan S."/>
            <person name="Tsai W.C."/>
            <person name="Van de Peer Y."/>
            <person name="Liu Z.J."/>
        </authorList>
    </citation>
    <scope>NUCLEOTIDE SEQUENCE [LARGE SCALE GENOMIC DNA]</scope>
    <source>
        <strain evidence="2">Lor288</strain>
    </source>
</reference>
<accession>A0ABR2MPT7</accession>
<keyword evidence="3" id="KW-1185">Reference proteome</keyword>
<feature type="compositionally biased region" description="Basic residues" evidence="1">
    <location>
        <begin position="54"/>
        <end position="69"/>
    </location>
</feature>
<proteinExistence type="predicted"/>
<comment type="caution">
    <text evidence="2">The sequence shown here is derived from an EMBL/GenBank/DDBJ whole genome shotgun (WGS) entry which is preliminary data.</text>
</comment>
<protein>
    <submittedName>
        <fullName evidence="2">Uncharacterized protein</fullName>
    </submittedName>
</protein>
<evidence type="ECO:0000256" key="1">
    <source>
        <dbReference type="SAM" id="MobiDB-lite"/>
    </source>
</evidence>
<dbReference type="EMBL" id="JBBWWR010000006">
    <property type="protein sequence ID" value="KAK8964973.1"/>
    <property type="molecule type" value="Genomic_DNA"/>
</dbReference>
<feature type="region of interest" description="Disordered" evidence="1">
    <location>
        <begin position="31"/>
        <end position="85"/>
    </location>
</feature>